<evidence type="ECO:0000256" key="2">
    <source>
        <dbReference type="ARBA" id="ARBA00022737"/>
    </source>
</evidence>
<evidence type="ECO:0000256" key="4">
    <source>
        <dbReference type="ARBA" id="ARBA00023187"/>
    </source>
</evidence>
<evidence type="ECO:0000256" key="6">
    <source>
        <dbReference type="SAM" id="Coils"/>
    </source>
</evidence>
<evidence type="ECO:0000256" key="5">
    <source>
        <dbReference type="ARBA" id="ARBA00023274"/>
    </source>
</evidence>
<protein>
    <submittedName>
        <fullName evidence="7">Uncharacterized protein</fullName>
    </submittedName>
</protein>
<feature type="coiled-coil region" evidence="6">
    <location>
        <begin position="21"/>
        <end position="62"/>
    </location>
</feature>
<dbReference type="InterPro" id="IPR045278">
    <property type="entry name" value="CRS1/CFM2/CFM3"/>
</dbReference>
<keyword evidence="2" id="KW-0677">Repeat</keyword>
<keyword evidence="5" id="KW-0687">Ribonucleoprotein</keyword>
<dbReference type="GO" id="GO:1990904">
    <property type="term" value="C:ribonucleoprotein complex"/>
    <property type="evidence" value="ECO:0007669"/>
    <property type="project" value="UniProtKB-KW"/>
</dbReference>
<accession>A0A0A9DF80</accession>
<evidence type="ECO:0000256" key="3">
    <source>
        <dbReference type="ARBA" id="ARBA00022946"/>
    </source>
</evidence>
<dbReference type="EMBL" id="GBRH01212557">
    <property type="protein sequence ID" value="JAD85338.1"/>
    <property type="molecule type" value="Transcribed_RNA"/>
</dbReference>
<dbReference type="PANTHER" id="PTHR31846">
    <property type="entry name" value="CRS1 / YHBY (CRM) DOMAIN-CONTAINING PROTEIN"/>
    <property type="match status" value="1"/>
</dbReference>
<organism evidence="7">
    <name type="scientific">Arundo donax</name>
    <name type="common">Giant reed</name>
    <name type="synonym">Donax arundinaceus</name>
    <dbReference type="NCBI Taxonomy" id="35708"/>
    <lineage>
        <taxon>Eukaryota</taxon>
        <taxon>Viridiplantae</taxon>
        <taxon>Streptophyta</taxon>
        <taxon>Embryophyta</taxon>
        <taxon>Tracheophyta</taxon>
        <taxon>Spermatophyta</taxon>
        <taxon>Magnoliopsida</taxon>
        <taxon>Liliopsida</taxon>
        <taxon>Poales</taxon>
        <taxon>Poaceae</taxon>
        <taxon>PACMAD clade</taxon>
        <taxon>Arundinoideae</taxon>
        <taxon>Arundineae</taxon>
        <taxon>Arundo</taxon>
    </lineage>
</organism>
<dbReference type="GO" id="GO:0000375">
    <property type="term" value="P:RNA splicing, via transesterification reactions"/>
    <property type="evidence" value="ECO:0007669"/>
    <property type="project" value="InterPro"/>
</dbReference>
<dbReference type="PANTHER" id="PTHR31846:SF20">
    <property type="entry name" value="CRM-DOMAIN CONTAINING FACTOR CFM2, CHLOROPLASTIC"/>
    <property type="match status" value="1"/>
</dbReference>
<evidence type="ECO:0000313" key="7">
    <source>
        <dbReference type="EMBL" id="JAD85338.1"/>
    </source>
</evidence>
<proteinExistence type="predicted"/>
<keyword evidence="4" id="KW-0508">mRNA splicing</keyword>
<name>A0A0A9DF80_ARUDO</name>
<dbReference type="GO" id="GO:0003729">
    <property type="term" value="F:mRNA binding"/>
    <property type="evidence" value="ECO:0007669"/>
    <property type="project" value="InterPro"/>
</dbReference>
<keyword evidence="3" id="KW-0809">Transit peptide</keyword>
<dbReference type="AlphaFoldDB" id="A0A0A9DF80"/>
<sequence>MSSDASVFMHEEEISITENRAESLNTVAQNVESRLSQATAEKEKAEKLLEELEKSSQSSKVETREAISEKERYMLRKIGLKMKQFLLLGGYPPQPYITPHTLC</sequence>
<keyword evidence="6" id="KW-0175">Coiled coil</keyword>
<dbReference type="GO" id="GO:0006397">
    <property type="term" value="P:mRNA processing"/>
    <property type="evidence" value="ECO:0007669"/>
    <property type="project" value="UniProtKB-KW"/>
</dbReference>
<reference evidence="7" key="2">
    <citation type="journal article" date="2015" name="Data Brief">
        <title>Shoot transcriptome of the giant reed, Arundo donax.</title>
        <authorList>
            <person name="Barrero R.A."/>
            <person name="Guerrero F.D."/>
            <person name="Moolhuijzen P."/>
            <person name="Goolsby J.A."/>
            <person name="Tidwell J."/>
            <person name="Bellgard S.E."/>
            <person name="Bellgard M.I."/>
        </authorList>
    </citation>
    <scope>NUCLEOTIDE SEQUENCE</scope>
    <source>
        <tissue evidence="7">Shoot tissue taken approximately 20 cm above the soil surface</tissue>
    </source>
</reference>
<keyword evidence="1" id="KW-0507">mRNA processing</keyword>
<reference evidence="7" key="1">
    <citation type="submission" date="2014-09" db="EMBL/GenBank/DDBJ databases">
        <authorList>
            <person name="Magalhaes I.L.F."/>
            <person name="Oliveira U."/>
            <person name="Santos F.R."/>
            <person name="Vidigal T.H.D.A."/>
            <person name="Brescovit A.D."/>
            <person name="Santos A.J."/>
        </authorList>
    </citation>
    <scope>NUCLEOTIDE SEQUENCE</scope>
    <source>
        <tissue evidence="7">Shoot tissue taken approximately 20 cm above the soil surface</tissue>
    </source>
</reference>
<evidence type="ECO:0000256" key="1">
    <source>
        <dbReference type="ARBA" id="ARBA00022664"/>
    </source>
</evidence>